<dbReference type="AlphaFoldDB" id="A0A2M9CLZ1"/>
<name>A0A2M9CLZ1_9MICO</name>
<dbReference type="Proteomes" id="UP000228758">
    <property type="component" value="Unassembled WGS sequence"/>
</dbReference>
<keyword evidence="3" id="KW-1133">Transmembrane helix</keyword>
<comment type="caution">
    <text evidence="4">The sequence shown here is derived from an EMBL/GenBank/DDBJ whole genome shotgun (WGS) entry which is preliminary data.</text>
</comment>
<accession>A0A2M9CLZ1</accession>
<dbReference type="EMBL" id="PGFF01000001">
    <property type="protein sequence ID" value="PJJ72906.1"/>
    <property type="molecule type" value="Genomic_DNA"/>
</dbReference>
<feature type="region of interest" description="Disordered" evidence="2">
    <location>
        <begin position="261"/>
        <end position="290"/>
    </location>
</feature>
<feature type="compositionally biased region" description="Basic and acidic residues" evidence="2">
    <location>
        <begin position="261"/>
        <end position="283"/>
    </location>
</feature>
<reference evidence="4 5" key="1">
    <citation type="submission" date="2017-11" db="EMBL/GenBank/DDBJ databases">
        <title>Genomic Encyclopedia of Archaeal and Bacterial Type Strains, Phase II (KMG-II): From Individual Species to Whole Genera.</title>
        <authorList>
            <person name="Goeker M."/>
        </authorList>
    </citation>
    <scope>NUCLEOTIDE SEQUENCE [LARGE SCALE GENOMIC DNA]</scope>
    <source>
        <strain evidence="4 5">DSM 27393</strain>
    </source>
</reference>
<keyword evidence="5" id="KW-1185">Reference proteome</keyword>
<evidence type="ECO:0000256" key="1">
    <source>
        <dbReference type="SAM" id="Coils"/>
    </source>
</evidence>
<evidence type="ECO:0000256" key="2">
    <source>
        <dbReference type="SAM" id="MobiDB-lite"/>
    </source>
</evidence>
<evidence type="ECO:0000313" key="4">
    <source>
        <dbReference type="EMBL" id="PJJ72906.1"/>
    </source>
</evidence>
<protein>
    <submittedName>
        <fullName evidence="4">Uncharacterized protein</fullName>
    </submittedName>
</protein>
<feature type="coiled-coil region" evidence="1">
    <location>
        <begin position="319"/>
        <end position="389"/>
    </location>
</feature>
<keyword evidence="3" id="KW-0472">Membrane</keyword>
<proteinExistence type="predicted"/>
<dbReference type="OrthoDB" id="5105562at2"/>
<evidence type="ECO:0000313" key="5">
    <source>
        <dbReference type="Proteomes" id="UP000228758"/>
    </source>
</evidence>
<gene>
    <name evidence="4" type="ORF">CLV46_2484</name>
</gene>
<organism evidence="4 5">
    <name type="scientific">Diaminobutyricimonas aerilata</name>
    <dbReference type="NCBI Taxonomy" id="1162967"/>
    <lineage>
        <taxon>Bacteria</taxon>
        <taxon>Bacillati</taxon>
        <taxon>Actinomycetota</taxon>
        <taxon>Actinomycetes</taxon>
        <taxon>Micrococcales</taxon>
        <taxon>Microbacteriaceae</taxon>
        <taxon>Diaminobutyricimonas</taxon>
    </lineage>
</organism>
<feature type="transmembrane region" description="Helical" evidence="3">
    <location>
        <begin position="6"/>
        <end position="31"/>
    </location>
</feature>
<keyword evidence="3" id="KW-0812">Transmembrane</keyword>
<keyword evidence="1" id="KW-0175">Coiled coil</keyword>
<evidence type="ECO:0000256" key="3">
    <source>
        <dbReference type="SAM" id="Phobius"/>
    </source>
</evidence>
<dbReference type="RefSeq" id="WP_100365049.1">
    <property type="nucleotide sequence ID" value="NZ_PGFF01000001.1"/>
</dbReference>
<sequence length="418" mass="44933">MDSELARAVAVAVVTVLAVVGVGTIAGMVALSRRRRRDDAASREGLRRLETEAGVALVRLDDAVAEAEAELGFAVAQFGEERTRGFASALEEARVVLRDAFALRQRLDDAEPDSDRERASWSRRIASRCDEARTALEEQSRGFTRLRSAEADAPARLERIRRSLEAVERRAEAHPRLLHDLAQRYGTDATASLVIAADEVRRAVADASAVADDAEAGLDGPVTAVTDRIAESEALARRATDAADRVDGLAAALDAAAVRREEVERRTEADLEEARRARDHAPDAETAGAINDAIADVEDALRAGGADPIAATDHLADVVADLDHALASARSQAQRLEHARAALDTTVRTTRDAIAGVRALVESARGQVGPDARTRLAEAERELEVAERTPDPVEALDIARRAATHARDADALARYRMQ</sequence>